<sequence length="64" mass="7315">MIYVDNGAIIHFARICARLGMLLKHAKPGRPQGRGKQEKIFRFVDQSFVPEAYDLIEQGKIQTL</sequence>
<name>A0ABQ0T2A9_9BACL</name>
<dbReference type="RefSeq" id="WP_052773395.1">
    <property type="nucleotide sequence ID" value="NZ_JARMFZ010000006.1"/>
</dbReference>
<evidence type="ECO:0008006" key="3">
    <source>
        <dbReference type="Google" id="ProtNLM"/>
    </source>
</evidence>
<evidence type="ECO:0000313" key="2">
    <source>
        <dbReference type="Proteomes" id="UP000319498"/>
    </source>
</evidence>
<keyword evidence="2" id="KW-1185">Reference proteome</keyword>
<accession>A0ABQ0T2A9</accession>
<comment type="caution">
    <text evidence="1">The sequence shown here is derived from an EMBL/GenBank/DDBJ whole genome shotgun (WGS) entry which is preliminary data.</text>
</comment>
<dbReference type="InterPro" id="IPR036397">
    <property type="entry name" value="RNaseH_sf"/>
</dbReference>
<gene>
    <name evidence="1" type="ORF">BFO01nite_10790</name>
</gene>
<dbReference type="Proteomes" id="UP000319498">
    <property type="component" value="Unassembled WGS sequence"/>
</dbReference>
<dbReference type="EMBL" id="BJOL01000006">
    <property type="protein sequence ID" value="GED56947.1"/>
    <property type="molecule type" value="Genomic_DNA"/>
</dbReference>
<reference evidence="1 2" key="1">
    <citation type="submission" date="2019-06" db="EMBL/GenBank/DDBJ databases">
        <title>Whole genome shotgun sequence of Brevibacillus formosus NBRC 15716.</title>
        <authorList>
            <person name="Hosoyama A."/>
            <person name="Uohara A."/>
            <person name="Ohji S."/>
            <person name="Ichikawa N."/>
        </authorList>
    </citation>
    <scope>NUCLEOTIDE SEQUENCE [LARGE SCALE GENOMIC DNA]</scope>
    <source>
        <strain evidence="1 2">NBRC 15716</strain>
    </source>
</reference>
<organism evidence="1 2">
    <name type="scientific">Brevibacillus formosus</name>
    <dbReference type="NCBI Taxonomy" id="54913"/>
    <lineage>
        <taxon>Bacteria</taxon>
        <taxon>Bacillati</taxon>
        <taxon>Bacillota</taxon>
        <taxon>Bacilli</taxon>
        <taxon>Bacillales</taxon>
        <taxon>Paenibacillaceae</taxon>
        <taxon>Brevibacillus</taxon>
    </lineage>
</organism>
<proteinExistence type="predicted"/>
<protein>
    <recommendedName>
        <fullName evidence="3">Transposase</fullName>
    </recommendedName>
</protein>
<dbReference type="Gene3D" id="3.30.420.10">
    <property type="entry name" value="Ribonuclease H-like superfamily/Ribonuclease H"/>
    <property type="match status" value="1"/>
</dbReference>
<evidence type="ECO:0000313" key="1">
    <source>
        <dbReference type="EMBL" id="GED56947.1"/>
    </source>
</evidence>